<dbReference type="EMBL" id="LAZR01023028">
    <property type="protein sequence ID" value="KKL79906.1"/>
    <property type="molecule type" value="Genomic_DNA"/>
</dbReference>
<name>A0A0F9FN34_9ZZZZ</name>
<comment type="caution">
    <text evidence="1">The sequence shown here is derived from an EMBL/GenBank/DDBJ whole genome shotgun (WGS) entry which is preliminary data.</text>
</comment>
<protein>
    <submittedName>
        <fullName evidence="1">Uncharacterized protein</fullName>
    </submittedName>
</protein>
<accession>A0A0F9FN34</accession>
<sequence length="43" mass="4989">ALGVLNLKHLVRKRNEAHYGLVCALGFPVEYNTLFEPVELDWY</sequence>
<gene>
    <name evidence="1" type="ORF">LCGC14_2010110</name>
</gene>
<reference evidence="1" key="1">
    <citation type="journal article" date="2015" name="Nature">
        <title>Complex archaea that bridge the gap between prokaryotes and eukaryotes.</title>
        <authorList>
            <person name="Spang A."/>
            <person name="Saw J.H."/>
            <person name="Jorgensen S.L."/>
            <person name="Zaremba-Niedzwiedzka K."/>
            <person name="Martijn J."/>
            <person name="Lind A.E."/>
            <person name="van Eijk R."/>
            <person name="Schleper C."/>
            <person name="Guy L."/>
            <person name="Ettema T.J."/>
        </authorList>
    </citation>
    <scope>NUCLEOTIDE SEQUENCE</scope>
</reference>
<proteinExistence type="predicted"/>
<organism evidence="1">
    <name type="scientific">marine sediment metagenome</name>
    <dbReference type="NCBI Taxonomy" id="412755"/>
    <lineage>
        <taxon>unclassified sequences</taxon>
        <taxon>metagenomes</taxon>
        <taxon>ecological metagenomes</taxon>
    </lineage>
</organism>
<dbReference type="AlphaFoldDB" id="A0A0F9FN34"/>
<evidence type="ECO:0000313" key="1">
    <source>
        <dbReference type="EMBL" id="KKL79906.1"/>
    </source>
</evidence>
<feature type="non-terminal residue" evidence="1">
    <location>
        <position position="1"/>
    </location>
</feature>